<dbReference type="InterPro" id="IPR013785">
    <property type="entry name" value="Aldolase_TIM"/>
</dbReference>
<dbReference type="HOGENOM" id="CLU_286473_0_0_9"/>
<dbReference type="RefSeq" id="WP_044942952.1">
    <property type="nucleotide sequence ID" value="NZ_KN174166.1"/>
</dbReference>
<evidence type="ECO:0008006" key="6">
    <source>
        <dbReference type="Google" id="ProtNLM"/>
    </source>
</evidence>
<evidence type="ECO:0000256" key="1">
    <source>
        <dbReference type="ARBA" id="ARBA00022801"/>
    </source>
</evidence>
<name>A0A096B2Z8_FLAPL</name>
<protein>
    <recommendedName>
        <fullName evidence="6">Alpha-galactosidase</fullName>
    </recommendedName>
</protein>
<evidence type="ECO:0000313" key="5">
    <source>
        <dbReference type="Proteomes" id="UP000029585"/>
    </source>
</evidence>
<feature type="chain" id="PRO_5001924360" description="Alpha-galactosidase" evidence="3">
    <location>
        <begin position="27"/>
        <end position="1078"/>
    </location>
</feature>
<dbReference type="Gene3D" id="2.60.120.260">
    <property type="entry name" value="Galactose-binding domain-like"/>
    <property type="match status" value="3"/>
</dbReference>
<dbReference type="eggNOG" id="COG3345">
    <property type="taxonomic scope" value="Bacteria"/>
</dbReference>
<keyword evidence="5" id="KW-1185">Reference proteome</keyword>
<dbReference type="eggNOG" id="COG1874">
    <property type="taxonomic scope" value="Bacteria"/>
</dbReference>
<gene>
    <name evidence="4" type="ORF">HMPREF9460_03558</name>
</gene>
<dbReference type="PANTHER" id="PTHR43053:SF3">
    <property type="entry name" value="ALPHA-GALACTOSIDASE C-RELATED"/>
    <property type="match status" value="1"/>
</dbReference>
<dbReference type="PATRIC" id="fig|742738.3.peg.3669"/>
<dbReference type="Pfam" id="PF02065">
    <property type="entry name" value="Melibiase"/>
    <property type="match status" value="1"/>
</dbReference>
<dbReference type="SUPFAM" id="SSF51445">
    <property type="entry name" value="(Trans)glycosidases"/>
    <property type="match status" value="1"/>
</dbReference>
<comment type="caution">
    <text evidence="4">The sequence shown here is derived from an EMBL/GenBank/DDBJ whole genome shotgun (WGS) entry which is preliminary data.</text>
</comment>
<accession>A0A096B2Z8</accession>
<dbReference type="EMBL" id="ADLO01000105">
    <property type="protein sequence ID" value="KGF53738.1"/>
    <property type="molecule type" value="Genomic_DNA"/>
</dbReference>
<dbReference type="eggNOG" id="COG1501">
    <property type="taxonomic scope" value="Bacteria"/>
</dbReference>
<keyword evidence="2" id="KW-0326">Glycosidase</keyword>
<sequence>MRGKKFISLTLSTMLCLQLLPTASFAAAPATDTGNAGLIAEGDYAIAGNGVRVTYDADGQTITLYRTEGSGLIQMSKPSPLGGPVIGGQEVQDFSHISCDVEQSTSGVMGSGQRMTITSQSMSTGLIRTYVLETSDIEEGVVYTATSYEAGASDVEVSWFIGSVYELYGAEDRIWSYNGGGEGPMHYYDTLQKIDLTDSGKFSRENKQDDTAASIPVSDIYIADGGITVGDASATRREVHTPVQETSDSAQVSIGWPGKVIAAGSVIEIGESFAVVHPGDYYNGLRGYKNAMDHLGVIMPAPGDIPDSSYDLRWESWGWGFNWTIDLIIGKLDELQAAGVKQITLDDGWYTNAGDWALNPEKFPNGASDALRLTDAIHEHGMTALLWWRPCDGGIDSILYQQHPEYFVMDADGRPARLPTPGGGTNPSLGYALCPMADGAIASQVDFVNRAMNDWGFDGFKGDYVWSMPECYNPAHNHASPEESTEKQSEIYRVSYEAMVANDPNVFNLLCNCGTPQDYYSLPYMTQIATADPTSVDQTRRRVKAYKALMGDYFPVTADHNNIWYPSAVGTGSVLIEKRDLSGTAKEEYEKWLGIADTVQLQKGRFIGDLYSYGFDPYETYVVEKDGVMYYAFYKDGSKYSPTGYPDIELKGLDPNKMYRIVDYVNDRVVATNLMGDNAVFNTRFSDYLLVKAVEISEPDPEPVDPDYGFTSVDDRDEALIYTGTWHDDNNASFSEGTARYTNSTDASVVFSFTGTSIRWYGQRDTNFGTAEVYLDDELKTTVDANGAAEAGVCLFEALDLPAAEHTIKIVCKSGVIDIDRFAYEAATLEPIYEKVDALSDRITYVGNWEEYHNSEFYMGNAMRTDEAGAYAELTFRGTAVRLYAEMSFNFGTADVYLDGELVENIILYGQEATGQLMFERTGLEEGEHTIRLVQNAWNINLDYISYLPEQDQPTPPETTVTVDAMDAQLVYTGVWNDDYHDVFQEGTARYASSAGASVEFEFTGSEIRWYGQNDSNFGVASVYIDNEFVQQVNVNGAAAVGKLLFQKADLPAGSHTIRIVCDTPVIDLDYLTYTTNA</sequence>
<feature type="signal peptide" evidence="3">
    <location>
        <begin position="1"/>
        <end position="26"/>
    </location>
</feature>
<evidence type="ECO:0000313" key="4">
    <source>
        <dbReference type="EMBL" id="KGF53738.1"/>
    </source>
</evidence>
<dbReference type="InterPro" id="IPR017853">
    <property type="entry name" value="GH"/>
</dbReference>
<dbReference type="PANTHER" id="PTHR43053">
    <property type="entry name" value="GLYCOSIDASE FAMILY 31"/>
    <property type="match status" value="1"/>
</dbReference>
<dbReference type="AlphaFoldDB" id="A0A096B2Z8"/>
<proteinExistence type="predicted"/>
<dbReference type="InterPro" id="IPR050985">
    <property type="entry name" value="Alpha-glycosidase_related"/>
</dbReference>
<dbReference type="GO" id="GO:0004557">
    <property type="term" value="F:alpha-galactosidase activity"/>
    <property type="evidence" value="ECO:0007669"/>
    <property type="project" value="TreeGrafter"/>
</dbReference>
<dbReference type="Gene3D" id="3.20.20.70">
    <property type="entry name" value="Aldolase class I"/>
    <property type="match status" value="1"/>
</dbReference>
<keyword evidence="3" id="KW-0732">Signal</keyword>
<dbReference type="Proteomes" id="UP000029585">
    <property type="component" value="Unassembled WGS sequence"/>
</dbReference>
<organism evidence="4 5">
    <name type="scientific">Flavonifractor plautii 1_3_50AFAA</name>
    <dbReference type="NCBI Taxonomy" id="742738"/>
    <lineage>
        <taxon>Bacteria</taxon>
        <taxon>Bacillati</taxon>
        <taxon>Bacillota</taxon>
        <taxon>Clostridia</taxon>
        <taxon>Eubacteriales</taxon>
        <taxon>Oscillospiraceae</taxon>
        <taxon>Flavonifractor</taxon>
    </lineage>
</organism>
<reference evidence="4 5" key="1">
    <citation type="submission" date="2011-08" db="EMBL/GenBank/DDBJ databases">
        <title>The Genome Sequence of Clostridium orbiscindens 1_3_50AFAA.</title>
        <authorList>
            <consortium name="The Broad Institute Genome Sequencing Platform"/>
            <person name="Earl A."/>
            <person name="Ward D."/>
            <person name="Feldgarden M."/>
            <person name="Gevers D."/>
            <person name="Daigneault M."/>
            <person name="Strauss J."/>
            <person name="Allen-Vercoe E."/>
            <person name="Young S.K."/>
            <person name="Zeng Q."/>
            <person name="Gargeya S."/>
            <person name="Fitzgerald M."/>
            <person name="Haas B."/>
            <person name="Abouelleil A."/>
            <person name="Alvarado L."/>
            <person name="Arachchi H.M."/>
            <person name="Berlin A."/>
            <person name="Brown A."/>
            <person name="Chapman S.B."/>
            <person name="Chen Z."/>
            <person name="Dunbar C."/>
            <person name="Freedman E."/>
            <person name="Gearin G."/>
            <person name="Gellesch M."/>
            <person name="Goldberg J."/>
            <person name="Griggs A."/>
            <person name="Gujja S."/>
            <person name="Heiman D."/>
            <person name="Howarth C."/>
            <person name="Larson L."/>
            <person name="Lui A."/>
            <person name="MacDonald P.J.P."/>
            <person name="Montmayeur A."/>
            <person name="Murphy C."/>
            <person name="Neiman D."/>
            <person name="Pearson M."/>
            <person name="Priest M."/>
            <person name="Roberts A."/>
            <person name="Saif S."/>
            <person name="Shea T."/>
            <person name="Shenoy N."/>
            <person name="Sisk P."/>
            <person name="Stolte C."/>
            <person name="Sykes S."/>
            <person name="Wortman J."/>
            <person name="Nusbaum C."/>
            <person name="Birren B."/>
        </authorList>
    </citation>
    <scope>NUCLEOTIDE SEQUENCE [LARGE SCALE GENOMIC DNA]</scope>
    <source>
        <strain evidence="4 5">1_3_50AFAA</strain>
    </source>
</reference>
<dbReference type="SMR" id="A0A096B2Z8"/>
<keyword evidence="1" id="KW-0378">Hydrolase</keyword>
<evidence type="ECO:0000256" key="2">
    <source>
        <dbReference type="ARBA" id="ARBA00023295"/>
    </source>
</evidence>
<evidence type="ECO:0000256" key="3">
    <source>
        <dbReference type="SAM" id="SignalP"/>
    </source>
</evidence>